<keyword evidence="2 7" id="KW-0813">Transport</keyword>
<dbReference type="Pfam" id="PF00528">
    <property type="entry name" value="BPD_transp_1"/>
    <property type="match status" value="1"/>
</dbReference>
<feature type="compositionally biased region" description="Low complexity" evidence="8">
    <location>
        <begin position="1"/>
        <end position="18"/>
    </location>
</feature>
<feature type="region of interest" description="Disordered" evidence="8">
    <location>
        <begin position="1"/>
        <end position="37"/>
    </location>
</feature>
<comment type="subcellular location">
    <subcellularLocation>
        <location evidence="1 7">Cell membrane</location>
        <topology evidence="1 7">Multi-pass membrane protein</topology>
    </subcellularLocation>
</comment>
<dbReference type="Proteomes" id="UP000215005">
    <property type="component" value="Chromosome"/>
</dbReference>
<feature type="transmembrane region" description="Helical" evidence="7">
    <location>
        <begin position="235"/>
        <end position="254"/>
    </location>
</feature>
<keyword evidence="11" id="KW-1185">Reference proteome</keyword>
<protein>
    <submittedName>
        <fullName evidence="10">ABC transporter permease</fullName>
    </submittedName>
</protein>
<feature type="domain" description="ABC transmembrane type-1" evidence="9">
    <location>
        <begin position="110"/>
        <end position="295"/>
    </location>
</feature>
<dbReference type="Gene3D" id="1.10.3720.10">
    <property type="entry name" value="MetI-like"/>
    <property type="match status" value="1"/>
</dbReference>
<keyword evidence="6 7" id="KW-0472">Membrane</keyword>
<evidence type="ECO:0000256" key="4">
    <source>
        <dbReference type="ARBA" id="ARBA00022692"/>
    </source>
</evidence>
<evidence type="ECO:0000259" key="9">
    <source>
        <dbReference type="PROSITE" id="PS50928"/>
    </source>
</evidence>
<dbReference type="RefSeq" id="WP_017617562.1">
    <property type="nucleotide sequence ID" value="NZ_ANBG01000080.1"/>
</dbReference>
<organism evidence="10 11">
    <name type="scientific">Nocardiopsis gilva YIM 90087</name>
    <dbReference type="NCBI Taxonomy" id="1235441"/>
    <lineage>
        <taxon>Bacteria</taxon>
        <taxon>Bacillati</taxon>
        <taxon>Actinomycetota</taxon>
        <taxon>Actinomycetes</taxon>
        <taxon>Streptosporangiales</taxon>
        <taxon>Nocardiopsidaceae</taxon>
        <taxon>Nocardiopsis</taxon>
    </lineage>
</organism>
<dbReference type="AlphaFoldDB" id="A0A223S4B6"/>
<dbReference type="SUPFAM" id="SSF161098">
    <property type="entry name" value="MetI-like"/>
    <property type="match status" value="1"/>
</dbReference>
<keyword evidence="4 7" id="KW-0812">Transmembrane</keyword>
<proteinExistence type="inferred from homology"/>
<sequence length="311" mass="32287">MSTATPPSTAPSTAAGTAKGSPKGTAPASSPAKRPGLIRTAWGHGRTKIGVVLAGAIVLIALVGPLVSPFSPTEFIGTPNSTDVDGSLFGTDQFGRDVFTRFLHGGYTLISIAVTSALAGVLLGAVLGIVAGYLRGKTDEVIMRANDMMLAFPQLVLALLVMSIIGPKVWLIMVLIAVSHASRVARVAREATLKVVEQDFVKAAEAIGVPRVRIMATEILPNITSPLLVELGLRITYSVGLIATLSFLGMGLQPPTADWGLMINENRVAITVQPWAVALPVAAVAILTIGANLITDGLSRASIGIDRGVEK</sequence>
<keyword evidence="5 7" id="KW-1133">Transmembrane helix</keyword>
<reference evidence="10 11" key="1">
    <citation type="submission" date="2017-08" db="EMBL/GenBank/DDBJ databases">
        <title>The complete genome sequence of Nocardiopsis gilva YIM 90087.</title>
        <authorList>
            <person name="Yin M."/>
            <person name="Tang S."/>
        </authorList>
    </citation>
    <scope>NUCLEOTIDE SEQUENCE [LARGE SCALE GENOMIC DNA]</scope>
    <source>
        <strain evidence="10 11">YIM 90087</strain>
    </source>
</reference>
<evidence type="ECO:0000313" key="11">
    <source>
        <dbReference type="Proteomes" id="UP000215005"/>
    </source>
</evidence>
<dbReference type="InterPro" id="IPR000515">
    <property type="entry name" value="MetI-like"/>
</dbReference>
<accession>A0A223S4B6</accession>
<feature type="transmembrane region" description="Helical" evidence="7">
    <location>
        <begin position="155"/>
        <end position="178"/>
    </location>
</feature>
<keyword evidence="3" id="KW-1003">Cell membrane</keyword>
<evidence type="ECO:0000256" key="7">
    <source>
        <dbReference type="RuleBase" id="RU363032"/>
    </source>
</evidence>
<feature type="transmembrane region" description="Helical" evidence="7">
    <location>
        <begin position="49"/>
        <end position="67"/>
    </location>
</feature>
<name>A0A223S4B6_9ACTN</name>
<dbReference type="PANTHER" id="PTHR43386:SF25">
    <property type="entry name" value="PEPTIDE ABC TRANSPORTER PERMEASE PROTEIN"/>
    <property type="match status" value="1"/>
</dbReference>
<evidence type="ECO:0000256" key="1">
    <source>
        <dbReference type="ARBA" id="ARBA00004651"/>
    </source>
</evidence>
<feature type="transmembrane region" description="Helical" evidence="7">
    <location>
        <begin position="109"/>
        <end position="134"/>
    </location>
</feature>
<dbReference type="KEGG" id="ngv:CDO52_09425"/>
<dbReference type="PROSITE" id="PS50928">
    <property type="entry name" value="ABC_TM1"/>
    <property type="match status" value="1"/>
</dbReference>
<dbReference type="GO" id="GO:0055085">
    <property type="term" value="P:transmembrane transport"/>
    <property type="evidence" value="ECO:0007669"/>
    <property type="project" value="InterPro"/>
</dbReference>
<dbReference type="InterPro" id="IPR035906">
    <property type="entry name" value="MetI-like_sf"/>
</dbReference>
<dbReference type="GO" id="GO:0005886">
    <property type="term" value="C:plasma membrane"/>
    <property type="evidence" value="ECO:0007669"/>
    <property type="project" value="UniProtKB-SubCell"/>
</dbReference>
<dbReference type="InterPro" id="IPR050366">
    <property type="entry name" value="BP-dependent_transpt_permease"/>
</dbReference>
<dbReference type="EMBL" id="CP022753">
    <property type="protein sequence ID" value="ASU82980.1"/>
    <property type="molecule type" value="Genomic_DNA"/>
</dbReference>
<evidence type="ECO:0000313" key="10">
    <source>
        <dbReference type="EMBL" id="ASU82980.1"/>
    </source>
</evidence>
<dbReference type="CDD" id="cd06261">
    <property type="entry name" value="TM_PBP2"/>
    <property type="match status" value="1"/>
</dbReference>
<dbReference type="PANTHER" id="PTHR43386">
    <property type="entry name" value="OLIGOPEPTIDE TRANSPORT SYSTEM PERMEASE PROTEIN APPC"/>
    <property type="match status" value="1"/>
</dbReference>
<evidence type="ECO:0000256" key="5">
    <source>
        <dbReference type="ARBA" id="ARBA00022989"/>
    </source>
</evidence>
<comment type="similarity">
    <text evidence="7">Belongs to the binding-protein-dependent transport system permease family.</text>
</comment>
<feature type="transmembrane region" description="Helical" evidence="7">
    <location>
        <begin position="275"/>
        <end position="294"/>
    </location>
</feature>
<evidence type="ECO:0000256" key="6">
    <source>
        <dbReference type="ARBA" id="ARBA00023136"/>
    </source>
</evidence>
<dbReference type="OrthoDB" id="6637947at2"/>
<evidence type="ECO:0000256" key="2">
    <source>
        <dbReference type="ARBA" id="ARBA00022448"/>
    </source>
</evidence>
<evidence type="ECO:0000256" key="8">
    <source>
        <dbReference type="SAM" id="MobiDB-lite"/>
    </source>
</evidence>
<gene>
    <name evidence="10" type="ORF">CDO52_09425</name>
</gene>
<evidence type="ECO:0000256" key="3">
    <source>
        <dbReference type="ARBA" id="ARBA00022475"/>
    </source>
</evidence>